<dbReference type="PRINTS" id="PR00685">
    <property type="entry name" value="TIFACTORIIB"/>
</dbReference>
<comment type="similarity">
    <text evidence="2">Belongs to the TFIIB family.</text>
</comment>
<keyword evidence="5" id="KW-0677">Repeat</keyword>
<keyword evidence="4" id="KW-0479">Metal-binding</keyword>
<dbReference type="Gene3D" id="2.20.25.10">
    <property type="match status" value="1"/>
</dbReference>
<keyword evidence="11" id="KW-0539">Nucleus</keyword>
<dbReference type="CDD" id="cd20554">
    <property type="entry name" value="CYCLIN_TFIIIB90_rpt2"/>
    <property type="match status" value="1"/>
</dbReference>
<dbReference type="GO" id="GO:0097550">
    <property type="term" value="C:transcription preinitiation complex"/>
    <property type="evidence" value="ECO:0007669"/>
    <property type="project" value="TreeGrafter"/>
</dbReference>
<keyword evidence="7" id="KW-0862">Zinc</keyword>
<dbReference type="Pfam" id="PF08271">
    <property type="entry name" value="Zn_Ribbon_TF"/>
    <property type="match status" value="1"/>
</dbReference>
<dbReference type="GO" id="GO:0000126">
    <property type="term" value="C:transcription factor TFIIIB complex"/>
    <property type="evidence" value="ECO:0007669"/>
    <property type="project" value="TreeGrafter"/>
</dbReference>
<dbReference type="OrthoDB" id="511529at2759"/>
<dbReference type="SUPFAM" id="SSF47954">
    <property type="entry name" value="Cyclin-like"/>
    <property type="match status" value="2"/>
</dbReference>
<keyword evidence="20" id="KW-1185">Reference proteome</keyword>
<dbReference type="Pfam" id="PF00382">
    <property type="entry name" value="TFIIB"/>
    <property type="match status" value="2"/>
</dbReference>
<dbReference type="GO" id="GO:0005634">
    <property type="term" value="C:nucleus"/>
    <property type="evidence" value="ECO:0007669"/>
    <property type="project" value="UniProtKB-SubCell"/>
</dbReference>
<evidence type="ECO:0000256" key="17">
    <source>
        <dbReference type="SAM" id="MobiDB-lite"/>
    </source>
</evidence>
<dbReference type="InterPro" id="IPR013150">
    <property type="entry name" value="TFIIB_cyclin"/>
</dbReference>
<keyword evidence="10" id="KW-0804">Transcription</keyword>
<comment type="subunit">
    <text evidence="13">TFIIIB comprises at least the TATA-binding protein (TBP) and the B-related factor 1 (BRF1/TFIIIB90). Interacts with BDP1. Interacts with MAF1.</text>
</comment>
<dbReference type="GO" id="GO:0017025">
    <property type="term" value="F:TBP-class protein binding"/>
    <property type="evidence" value="ECO:0007669"/>
    <property type="project" value="InterPro"/>
</dbReference>
<evidence type="ECO:0000256" key="12">
    <source>
        <dbReference type="ARBA" id="ARBA00031009"/>
    </source>
</evidence>
<dbReference type="CDD" id="cd20553">
    <property type="entry name" value="CYCLIN_TFIIIB90_rpt1"/>
    <property type="match status" value="1"/>
</dbReference>
<reference evidence="19 20" key="1">
    <citation type="submission" date="2018-04" db="EMBL/GenBank/DDBJ databases">
        <title>The genome of golden apple snail Pomacea canaliculata provides insight into stress tolerance and invasive adaptation.</title>
        <authorList>
            <person name="Liu C."/>
            <person name="Liu B."/>
            <person name="Ren Y."/>
            <person name="Zhang Y."/>
            <person name="Wang H."/>
            <person name="Li S."/>
            <person name="Jiang F."/>
            <person name="Yin L."/>
            <person name="Zhang G."/>
            <person name="Qian W."/>
            <person name="Fan W."/>
        </authorList>
    </citation>
    <scope>NUCLEOTIDE SEQUENCE [LARGE SCALE GENOMIC DNA]</scope>
    <source>
        <strain evidence="19">SZHN2017</strain>
        <tissue evidence="19">Muscle</tissue>
    </source>
</reference>
<feature type="region of interest" description="Disordered" evidence="17">
    <location>
        <begin position="630"/>
        <end position="677"/>
    </location>
</feature>
<keyword evidence="8" id="KW-0805">Transcription regulation</keyword>
<evidence type="ECO:0000256" key="5">
    <source>
        <dbReference type="ARBA" id="ARBA00022737"/>
    </source>
</evidence>
<keyword evidence="6 15" id="KW-0863">Zinc-finger</keyword>
<dbReference type="GO" id="GO:0001006">
    <property type="term" value="F:RNA polymerase III type 3 promoter sequence-specific DNA binding"/>
    <property type="evidence" value="ECO:0007669"/>
    <property type="project" value="TreeGrafter"/>
</dbReference>
<feature type="region of interest" description="Disordered" evidence="17">
    <location>
        <begin position="563"/>
        <end position="587"/>
    </location>
</feature>
<evidence type="ECO:0000256" key="2">
    <source>
        <dbReference type="ARBA" id="ARBA00010857"/>
    </source>
</evidence>
<dbReference type="GO" id="GO:0070897">
    <property type="term" value="P:transcription preinitiation complex assembly"/>
    <property type="evidence" value="ECO:0007669"/>
    <property type="project" value="InterPro"/>
</dbReference>
<keyword evidence="9" id="KW-0010">Activator</keyword>
<evidence type="ECO:0000256" key="10">
    <source>
        <dbReference type="ARBA" id="ARBA00023163"/>
    </source>
</evidence>
<name>A0A2T7NX94_POMCA</name>
<dbReference type="GO" id="GO:0008270">
    <property type="term" value="F:zinc ion binding"/>
    <property type="evidence" value="ECO:0007669"/>
    <property type="project" value="UniProtKB-KW"/>
</dbReference>
<keyword evidence="3" id="KW-0597">Phosphoprotein</keyword>
<feature type="compositionally biased region" description="Basic and acidic residues" evidence="17">
    <location>
        <begin position="489"/>
        <end position="507"/>
    </location>
</feature>
<evidence type="ECO:0000256" key="11">
    <source>
        <dbReference type="ARBA" id="ARBA00023242"/>
    </source>
</evidence>
<evidence type="ECO:0000256" key="16">
    <source>
        <dbReference type="SAM" id="Coils"/>
    </source>
</evidence>
<dbReference type="EMBL" id="PZQS01000008">
    <property type="protein sequence ID" value="PVD25788.1"/>
    <property type="molecule type" value="Genomic_DNA"/>
</dbReference>
<evidence type="ECO:0000259" key="18">
    <source>
        <dbReference type="PROSITE" id="PS51134"/>
    </source>
</evidence>
<dbReference type="FunFam" id="1.20.5.650:FF:000001">
    <property type="entry name" value="transcription factor IIIB 90 kDa subunit isoform X2"/>
    <property type="match status" value="1"/>
</dbReference>
<dbReference type="InterPro" id="IPR013137">
    <property type="entry name" value="Znf_TFIIB"/>
</dbReference>
<dbReference type="SMART" id="SM00385">
    <property type="entry name" value="CYCLIN"/>
    <property type="match status" value="2"/>
</dbReference>
<evidence type="ECO:0000256" key="4">
    <source>
        <dbReference type="ARBA" id="ARBA00022723"/>
    </source>
</evidence>
<feature type="compositionally biased region" description="Basic residues" evidence="17">
    <location>
        <begin position="508"/>
        <end position="518"/>
    </location>
</feature>
<comment type="subcellular location">
    <subcellularLocation>
        <location evidence="1">Nucleus</location>
    </subcellularLocation>
</comment>
<dbReference type="Proteomes" id="UP000245119">
    <property type="component" value="Linkage Group LG8"/>
</dbReference>
<feature type="compositionally biased region" description="Basic and acidic residues" evidence="17">
    <location>
        <begin position="572"/>
        <end position="582"/>
    </location>
</feature>
<dbReference type="InterPro" id="IPR036915">
    <property type="entry name" value="Cyclin-like_sf"/>
</dbReference>
<dbReference type="FunFam" id="1.10.472.10:FF:000002">
    <property type="entry name" value="Transcription factor IIIB 90 kDa subunit"/>
    <property type="match status" value="1"/>
</dbReference>
<evidence type="ECO:0000256" key="7">
    <source>
        <dbReference type="ARBA" id="ARBA00022833"/>
    </source>
</evidence>
<comment type="caution">
    <text evidence="19">The sequence shown here is derived from an EMBL/GenBank/DDBJ whole genome shotgun (WGS) entry which is preliminary data.</text>
</comment>
<dbReference type="Gene3D" id="1.20.5.650">
    <property type="entry name" value="Single helix bin"/>
    <property type="match status" value="1"/>
</dbReference>
<protein>
    <recommendedName>
        <fullName evidence="14">Transcription factor IIIB 90 kDa subunit</fullName>
    </recommendedName>
    <alternativeName>
        <fullName evidence="12">B-related factor 1</fullName>
    </alternativeName>
</protein>
<evidence type="ECO:0000256" key="6">
    <source>
        <dbReference type="ARBA" id="ARBA00022771"/>
    </source>
</evidence>
<dbReference type="Pfam" id="PF07741">
    <property type="entry name" value="BRF1"/>
    <property type="match status" value="1"/>
</dbReference>
<proteinExistence type="inferred from homology"/>
<dbReference type="PANTHER" id="PTHR11618">
    <property type="entry name" value="TRANSCRIPTION INITIATION FACTOR IIB-RELATED"/>
    <property type="match status" value="1"/>
</dbReference>
<dbReference type="STRING" id="400727.A0A2T7NX94"/>
<dbReference type="Gene3D" id="1.10.472.10">
    <property type="entry name" value="Cyclin-like"/>
    <property type="match status" value="2"/>
</dbReference>
<evidence type="ECO:0000256" key="14">
    <source>
        <dbReference type="ARBA" id="ARBA00072559"/>
    </source>
</evidence>
<keyword evidence="16" id="KW-0175">Coiled coil</keyword>
<dbReference type="InterPro" id="IPR000812">
    <property type="entry name" value="TFIIB"/>
</dbReference>
<dbReference type="FunFam" id="1.10.472.10:FF:000007">
    <property type="entry name" value="Transcription factor IIIB 90 kDa subunit"/>
    <property type="match status" value="1"/>
</dbReference>
<evidence type="ECO:0000256" key="13">
    <source>
        <dbReference type="ARBA" id="ARBA00063003"/>
    </source>
</evidence>
<dbReference type="InterPro" id="IPR013763">
    <property type="entry name" value="Cyclin-like_dom"/>
</dbReference>
<dbReference type="PROSITE" id="PS51134">
    <property type="entry name" value="ZF_TFIIB"/>
    <property type="match status" value="1"/>
</dbReference>
<evidence type="ECO:0000256" key="3">
    <source>
        <dbReference type="ARBA" id="ARBA00022553"/>
    </source>
</evidence>
<sequence>MSEKVCQHCGCNEIDIDPSRGDAVCTSCGSVLEDQIIVSEVQFQENAAGGASVIGQFVSNDGTKSHSFGGTFSHGIGRESRAVTLQNGKRKIQEIGAQLRLNQHCMDTAFNFYKMAVTKRLTRGRKITHVIATCLYLVCRTEGTPHILLVQHMLLDFSDVLQVNVYMLGKTFLHISKELCLNIPAIDPCLYVPRFAHKLQFGEKTHEVSMTALRLVARMKRDWMHTGRRPSGLCGAALLVAARMHDFARSVKEIIKVVKVCEATIRKRLMEFHDTPSSQLTIEEFHNIDLEEEQDPPCFTEGKMRSKLAQLEEQNPQLTNQLANEVSNLQQEIEKSLEPKKPRGIFAAYAKMVDDSPNNDIDEVTKFIEEETLRFVDGIDLANQPLIEVSENKPEISQLAESALDGGDFNRSLRVSNLAPTAASLGIKEMVEECITSKENKAGESVVGGELDLDGIDDSELDKFLLSEEEVRVKTKIWMRENEDYLKAQKEKEEKKQKEQEEAGQKLEKKKRKHKKRNQLTEASSAREALAMIIQERKLSNKINYEVLHDLNIQAAQTDKEKIHGLGGSPADNEKNQKKEPTLNRFKRPSLFTDIKVESVHKKIKIQEPIEEKQKIKGSDDVASVVVVESGPVQYEEPEEEELAEEDEEEEEAELSARDYFAIPETTYDEEGYEDDY</sequence>
<dbReference type="AlphaFoldDB" id="A0A2T7NX94"/>
<feature type="compositionally biased region" description="Acidic residues" evidence="17">
    <location>
        <begin position="636"/>
        <end position="654"/>
    </location>
</feature>
<feature type="compositionally biased region" description="Acidic residues" evidence="17">
    <location>
        <begin position="667"/>
        <end position="677"/>
    </location>
</feature>
<evidence type="ECO:0000256" key="9">
    <source>
        <dbReference type="ARBA" id="ARBA00023159"/>
    </source>
</evidence>
<dbReference type="FunFam" id="2.20.25.10:FF:000012">
    <property type="entry name" value="Putative transcription factor IIIB 90 kDa subunit"/>
    <property type="match status" value="1"/>
</dbReference>
<organism evidence="19 20">
    <name type="scientific">Pomacea canaliculata</name>
    <name type="common">Golden apple snail</name>
    <dbReference type="NCBI Taxonomy" id="400727"/>
    <lineage>
        <taxon>Eukaryota</taxon>
        <taxon>Metazoa</taxon>
        <taxon>Spiralia</taxon>
        <taxon>Lophotrochozoa</taxon>
        <taxon>Mollusca</taxon>
        <taxon>Gastropoda</taxon>
        <taxon>Caenogastropoda</taxon>
        <taxon>Architaenioglossa</taxon>
        <taxon>Ampullarioidea</taxon>
        <taxon>Ampullariidae</taxon>
        <taxon>Pomacea</taxon>
    </lineage>
</organism>
<dbReference type="SUPFAM" id="SSF57783">
    <property type="entry name" value="Zinc beta-ribbon"/>
    <property type="match status" value="1"/>
</dbReference>
<dbReference type="InterPro" id="IPR011665">
    <property type="entry name" value="BRF1_TBP-bd_dom"/>
</dbReference>
<evidence type="ECO:0000313" key="19">
    <source>
        <dbReference type="EMBL" id="PVD25788.1"/>
    </source>
</evidence>
<feature type="domain" description="TFIIB-type" evidence="18">
    <location>
        <begin position="2"/>
        <end position="33"/>
    </location>
</feature>
<dbReference type="GO" id="GO:0000995">
    <property type="term" value="F:RNA polymerase III general transcription initiation factor activity"/>
    <property type="evidence" value="ECO:0007669"/>
    <property type="project" value="TreeGrafter"/>
</dbReference>
<evidence type="ECO:0000256" key="8">
    <source>
        <dbReference type="ARBA" id="ARBA00023015"/>
    </source>
</evidence>
<accession>A0A2T7NX94</accession>
<evidence type="ECO:0000256" key="1">
    <source>
        <dbReference type="ARBA" id="ARBA00004123"/>
    </source>
</evidence>
<evidence type="ECO:0000256" key="15">
    <source>
        <dbReference type="PROSITE-ProRule" id="PRU00469"/>
    </source>
</evidence>
<gene>
    <name evidence="19" type="ORF">C0Q70_13448</name>
</gene>
<evidence type="ECO:0000313" key="20">
    <source>
        <dbReference type="Proteomes" id="UP000245119"/>
    </source>
</evidence>
<feature type="region of interest" description="Disordered" evidence="17">
    <location>
        <begin position="489"/>
        <end position="524"/>
    </location>
</feature>
<feature type="coiled-coil region" evidence="16">
    <location>
        <begin position="301"/>
        <end position="328"/>
    </location>
</feature>
<dbReference type="PANTHER" id="PTHR11618:SF4">
    <property type="entry name" value="TRANSCRIPTION FACTOR IIIB 90 KDA SUBUNIT"/>
    <property type="match status" value="1"/>
</dbReference>